<sequence length="150" mass="17237">MNNLLNVKHHHPSLTSPVLETSVGKNKRETVEIALTMTKQLSGLAIACFAYDVSRIRNGTLHCAYEEIYCVISPRIIDWFFTLLDFLAWLLLVLLVLSVPVLLFLFSTRYGELDVNESKPVGKYYTFSRRWFRKQFGLDQQPVKSSYASS</sequence>
<keyword evidence="1" id="KW-1133">Transmembrane helix</keyword>
<keyword evidence="1" id="KW-0472">Membrane</keyword>
<accession>A0AAV4HMI5</accession>
<keyword evidence="3" id="KW-1185">Reference proteome</keyword>
<evidence type="ECO:0000313" key="2">
    <source>
        <dbReference type="EMBL" id="GFR99397.1"/>
    </source>
</evidence>
<comment type="caution">
    <text evidence="2">The sequence shown here is derived from an EMBL/GenBank/DDBJ whole genome shotgun (WGS) entry which is preliminary data.</text>
</comment>
<protein>
    <recommendedName>
        <fullName evidence="4">G-protein coupled receptors family 1 profile domain-containing protein</fullName>
    </recommendedName>
</protein>
<feature type="transmembrane region" description="Helical" evidence="1">
    <location>
        <begin position="86"/>
        <end position="106"/>
    </location>
</feature>
<evidence type="ECO:0008006" key="4">
    <source>
        <dbReference type="Google" id="ProtNLM"/>
    </source>
</evidence>
<keyword evidence="1" id="KW-0812">Transmembrane</keyword>
<proteinExistence type="predicted"/>
<evidence type="ECO:0000313" key="3">
    <source>
        <dbReference type="Proteomes" id="UP000762676"/>
    </source>
</evidence>
<dbReference type="AlphaFoldDB" id="A0AAV4HMI5"/>
<organism evidence="2 3">
    <name type="scientific">Elysia marginata</name>
    <dbReference type="NCBI Taxonomy" id="1093978"/>
    <lineage>
        <taxon>Eukaryota</taxon>
        <taxon>Metazoa</taxon>
        <taxon>Spiralia</taxon>
        <taxon>Lophotrochozoa</taxon>
        <taxon>Mollusca</taxon>
        <taxon>Gastropoda</taxon>
        <taxon>Heterobranchia</taxon>
        <taxon>Euthyneura</taxon>
        <taxon>Panpulmonata</taxon>
        <taxon>Sacoglossa</taxon>
        <taxon>Placobranchoidea</taxon>
        <taxon>Plakobranchidae</taxon>
        <taxon>Elysia</taxon>
    </lineage>
</organism>
<name>A0AAV4HMI5_9GAST</name>
<gene>
    <name evidence="2" type="ORF">ElyMa_006373300</name>
</gene>
<evidence type="ECO:0000256" key="1">
    <source>
        <dbReference type="SAM" id="Phobius"/>
    </source>
</evidence>
<reference evidence="2 3" key="1">
    <citation type="journal article" date="2021" name="Elife">
        <title>Chloroplast acquisition without the gene transfer in kleptoplastic sea slugs, Plakobranchus ocellatus.</title>
        <authorList>
            <person name="Maeda T."/>
            <person name="Takahashi S."/>
            <person name="Yoshida T."/>
            <person name="Shimamura S."/>
            <person name="Takaki Y."/>
            <person name="Nagai Y."/>
            <person name="Toyoda A."/>
            <person name="Suzuki Y."/>
            <person name="Arimoto A."/>
            <person name="Ishii H."/>
            <person name="Satoh N."/>
            <person name="Nishiyama T."/>
            <person name="Hasebe M."/>
            <person name="Maruyama T."/>
            <person name="Minagawa J."/>
            <person name="Obokata J."/>
            <person name="Shigenobu S."/>
        </authorList>
    </citation>
    <scope>NUCLEOTIDE SEQUENCE [LARGE SCALE GENOMIC DNA]</scope>
</reference>
<dbReference type="Proteomes" id="UP000762676">
    <property type="component" value="Unassembled WGS sequence"/>
</dbReference>
<dbReference type="EMBL" id="BMAT01012802">
    <property type="protein sequence ID" value="GFR99397.1"/>
    <property type="molecule type" value="Genomic_DNA"/>
</dbReference>